<organism evidence="2 3">
    <name type="scientific">Candidatus Jorgensenbacteria bacterium CG11_big_fil_rev_8_21_14_0_20_38_23</name>
    <dbReference type="NCBI Taxonomy" id="1974594"/>
    <lineage>
        <taxon>Bacteria</taxon>
        <taxon>Candidatus Joergenseniibacteriota</taxon>
    </lineage>
</organism>
<keyword evidence="1" id="KW-0812">Transmembrane</keyword>
<keyword evidence="1" id="KW-1133">Transmembrane helix</keyword>
<sequence>MKPLYKILIILAIIVVLAVTVYWLWGQISTPKKIISPPSIQAPGSIQPTEANKPAPQKISDRPIFNYWLSPETEEIFYLTPKGEVYNAKAGEDILYSSQTFSAINSIIPSPSAQEILMAFGDPRQPQWGIFDINDRTWRPLPADLLEATWADSDHNLIGLVKNQQNISLANIDLQSSPPKIKIIISDFRFKDIDLKWQAPDQLLIMEKPSASYRGKVWKLDLKTLSFQTLYGPELGLMLYHSQDNQYLFKYSLPYRFFAINNQKQFSLPPTFPQKCDSYLNTIYCFVPSSLTLPDSTLPDDYFSRKTYSLDALFVNDLESGDMNQIFMSSQENIPAIDATNARITPDGVLYFINRYDNYLYEFPLGGY</sequence>
<dbReference type="EMBL" id="PCWR01000062">
    <property type="protein sequence ID" value="PIR06219.1"/>
    <property type="molecule type" value="Genomic_DNA"/>
</dbReference>
<protein>
    <submittedName>
        <fullName evidence="2">Uncharacterized protein</fullName>
    </submittedName>
</protein>
<keyword evidence="1" id="KW-0472">Membrane</keyword>
<gene>
    <name evidence="2" type="ORF">COV54_03125</name>
</gene>
<proteinExistence type="predicted"/>
<evidence type="ECO:0000313" key="2">
    <source>
        <dbReference type="EMBL" id="PIR06219.1"/>
    </source>
</evidence>
<feature type="transmembrane region" description="Helical" evidence="1">
    <location>
        <begin position="7"/>
        <end position="25"/>
    </location>
</feature>
<evidence type="ECO:0000256" key="1">
    <source>
        <dbReference type="SAM" id="Phobius"/>
    </source>
</evidence>
<dbReference type="AlphaFoldDB" id="A0A2H0NBE2"/>
<dbReference type="SUPFAM" id="SSF69304">
    <property type="entry name" value="Tricorn protease N-terminal domain"/>
    <property type="match status" value="1"/>
</dbReference>
<evidence type="ECO:0000313" key="3">
    <source>
        <dbReference type="Proteomes" id="UP000228867"/>
    </source>
</evidence>
<dbReference type="Proteomes" id="UP000228867">
    <property type="component" value="Unassembled WGS sequence"/>
</dbReference>
<reference evidence="2 3" key="1">
    <citation type="submission" date="2017-09" db="EMBL/GenBank/DDBJ databases">
        <title>Depth-based differentiation of microbial function through sediment-hosted aquifers and enrichment of novel symbionts in the deep terrestrial subsurface.</title>
        <authorList>
            <person name="Probst A.J."/>
            <person name="Ladd B."/>
            <person name="Jarett J.K."/>
            <person name="Geller-Mcgrath D.E."/>
            <person name="Sieber C.M."/>
            <person name="Emerson J.B."/>
            <person name="Anantharaman K."/>
            <person name="Thomas B.C."/>
            <person name="Malmstrom R."/>
            <person name="Stieglmeier M."/>
            <person name="Klingl A."/>
            <person name="Woyke T."/>
            <person name="Ryan C.M."/>
            <person name="Banfield J.F."/>
        </authorList>
    </citation>
    <scope>NUCLEOTIDE SEQUENCE [LARGE SCALE GENOMIC DNA]</scope>
    <source>
        <strain evidence="2">CG11_big_fil_rev_8_21_14_0_20_38_23</strain>
    </source>
</reference>
<comment type="caution">
    <text evidence="2">The sequence shown here is derived from an EMBL/GenBank/DDBJ whole genome shotgun (WGS) entry which is preliminary data.</text>
</comment>
<name>A0A2H0NBE2_9BACT</name>
<accession>A0A2H0NBE2</accession>